<dbReference type="InterPro" id="IPR042095">
    <property type="entry name" value="SUMF_sf"/>
</dbReference>
<dbReference type="KEGG" id="tpx:Turpa_2098"/>
<dbReference type="InterPro" id="IPR051043">
    <property type="entry name" value="Sulfatase_Mod_Factor_Kinase"/>
</dbReference>
<dbReference type="AlphaFoldDB" id="I4B637"/>
<protein>
    <submittedName>
        <fullName evidence="2">Sulphatase-modifying factor protein</fullName>
    </submittedName>
</protein>
<dbReference type="EMBL" id="CP002959">
    <property type="protein sequence ID" value="AFM12744.1"/>
    <property type="molecule type" value="Genomic_DNA"/>
</dbReference>
<dbReference type="SUPFAM" id="SSF56436">
    <property type="entry name" value="C-type lectin-like"/>
    <property type="match status" value="1"/>
</dbReference>
<dbReference type="PANTHER" id="PTHR23150">
    <property type="entry name" value="SULFATASE MODIFYING FACTOR 1, 2"/>
    <property type="match status" value="1"/>
</dbReference>
<dbReference type="STRING" id="869212.Turpa_2098"/>
<dbReference type="Proteomes" id="UP000006048">
    <property type="component" value="Chromosome"/>
</dbReference>
<dbReference type="GO" id="GO:0120147">
    <property type="term" value="F:formylglycine-generating oxidase activity"/>
    <property type="evidence" value="ECO:0007669"/>
    <property type="project" value="TreeGrafter"/>
</dbReference>
<organism evidence="2 3">
    <name type="scientific">Turneriella parva (strain ATCC BAA-1111 / DSM 21527 / NCTC 11395 / H)</name>
    <name type="common">Leptospira parva</name>
    <dbReference type="NCBI Taxonomy" id="869212"/>
    <lineage>
        <taxon>Bacteria</taxon>
        <taxon>Pseudomonadati</taxon>
        <taxon>Spirochaetota</taxon>
        <taxon>Spirochaetia</taxon>
        <taxon>Leptospirales</taxon>
        <taxon>Leptospiraceae</taxon>
        <taxon>Turneriella</taxon>
    </lineage>
</organism>
<keyword evidence="3" id="KW-1185">Reference proteome</keyword>
<evidence type="ECO:0000259" key="1">
    <source>
        <dbReference type="Pfam" id="PF03781"/>
    </source>
</evidence>
<dbReference type="Pfam" id="PF03781">
    <property type="entry name" value="FGE-sulfatase"/>
    <property type="match status" value="1"/>
</dbReference>
<name>I4B637_TURPD</name>
<reference evidence="2 3" key="1">
    <citation type="submission" date="2012-06" db="EMBL/GenBank/DDBJ databases">
        <title>The complete chromosome of genome of Turneriella parva DSM 21527.</title>
        <authorList>
            <consortium name="US DOE Joint Genome Institute (JGI-PGF)"/>
            <person name="Lucas S."/>
            <person name="Han J."/>
            <person name="Lapidus A."/>
            <person name="Bruce D."/>
            <person name="Goodwin L."/>
            <person name="Pitluck S."/>
            <person name="Peters L."/>
            <person name="Kyrpides N."/>
            <person name="Mavromatis K."/>
            <person name="Ivanova N."/>
            <person name="Mikhailova N."/>
            <person name="Chertkov O."/>
            <person name="Detter J.C."/>
            <person name="Tapia R."/>
            <person name="Han C."/>
            <person name="Land M."/>
            <person name="Hauser L."/>
            <person name="Markowitz V."/>
            <person name="Cheng J.-F."/>
            <person name="Hugenholtz P."/>
            <person name="Woyke T."/>
            <person name="Wu D."/>
            <person name="Gronow S."/>
            <person name="Wellnitz S."/>
            <person name="Brambilla E."/>
            <person name="Klenk H.-P."/>
            <person name="Eisen J.A."/>
        </authorList>
    </citation>
    <scope>NUCLEOTIDE SEQUENCE [LARGE SCALE GENOMIC DNA]</scope>
    <source>
        <strain evidence="3">ATCC BAA-1111 / DSM 21527 / NCTC 11395 / H</strain>
    </source>
</reference>
<proteinExistence type="predicted"/>
<dbReference type="PATRIC" id="fig|869212.3.peg.2102"/>
<feature type="domain" description="Sulfatase-modifying factor enzyme-like" evidence="1">
    <location>
        <begin position="17"/>
        <end position="239"/>
    </location>
</feature>
<dbReference type="HOGENOM" id="CLU_074553_0_0_12"/>
<dbReference type="InterPro" id="IPR005532">
    <property type="entry name" value="SUMF_dom"/>
</dbReference>
<evidence type="ECO:0000313" key="3">
    <source>
        <dbReference type="Proteomes" id="UP000006048"/>
    </source>
</evidence>
<dbReference type="PANTHER" id="PTHR23150:SF19">
    <property type="entry name" value="FORMYLGLYCINE-GENERATING ENZYME"/>
    <property type="match status" value="1"/>
</dbReference>
<dbReference type="Gene3D" id="3.90.1580.10">
    <property type="entry name" value="paralog of FGE (formylglycine-generating enzyme)"/>
    <property type="match status" value="1"/>
</dbReference>
<sequence length="241" mass="26551">MLGLAVCCAALFARDTPMVRIPTGTFRPFDLRKEEKAVRVKSFQLDRFPVSVADFAAFVAANPAWSKANTAPIKADQGYLKTVNLAVPSAHTVMTQVSWYAARAYCAAQGKRLPTLYEWEFAATYNKWDQQSEVNAKILAWFGKPNDQLNGGLIGSGLVSPQGVNDLHGLIWEWVDDFNSSTVTGDSRSDTDTESNLFCGATALSGNDLRNYATYMRYGMRSSLKGNYTGNNLGFRCAKDK</sequence>
<accession>I4B637</accession>
<dbReference type="InterPro" id="IPR016187">
    <property type="entry name" value="CTDL_fold"/>
</dbReference>
<evidence type="ECO:0000313" key="2">
    <source>
        <dbReference type="EMBL" id="AFM12744.1"/>
    </source>
</evidence>
<gene>
    <name evidence="2" type="ordered locus">Turpa_2098</name>
</gene>